<accession>A0A3P3ZLE4</accession>
<evidence type="ECO:0000259" key="1">
    <source>
        <dbReference type="Pfam" id="PF13546"/>
    </source>
</evidence>
<evidence type="ECO:0000313" key="2">
    <source>
        <dbReference type="EMBL" id="VAY86677.1"/>
    </source>
</evidence>
<reference evidence="2" key="1">
    <citation type="submission" date="2018-10" db="EMBL/GenBank/DDBJ databases">
        <authorList>
            <person name="Plewniak F."/>
        </authorList>
    </citation>
    <scope>NUCLEOTIDE SEQUENCE</scope>
</reference>
<dbReference type="Pfam" id="PF13546">
    <property type="entry name" value="DDE_5"/>
    <property type="match status" value="1"/>
</dbReference>
<organism evidence="2">
    <name type="scientific">mine drainage metagenome</name>
    <dbReference type="NCBI Taxonomy" id="410659"/>
    <lineage>
        <taxon>unclassified sequences</taxon>
        <taxon>metagenomes</taxon>
        <taxon>ecological metagenomes</taxon>
    </lineage>
</organism>
<name>A0A3P3ZLE4_9ZZZZ</name>
<gene>
    <name evidence="2" type="ORF">CARN8_1190002</name>
</gene>
<dbReference type="InterPro" id="IPR038721">
    <property type="entry name" value="IS701-like_DDE_dom"/>
</dbReference>
<dbReference type="InterPro" id="IPR012337">
    <property type="entry name" value="RNaseH-like_sf"/>
</dbReference>
<dbReference type="SUPFAM" id="SSF53098">
    <property type="entry name" value="Ribonuclease H-like"/>
    <property type="match status" value="1"/>
</dbReference>
<protein>
    <submittedName>
        <fullName evidence="2">Transposase</fullName>
    </submittedName>
</protein>
<dbReference type="EMBL" id="UOYP01000023">
    <property type="protein sequence ID" value="VAY86677.1"/>
    <property type="molecule type" value="Genomic_DNA"/>
</dbReference>
<proteinExistence type="predicted"/>
<dbReference type="AlphaFoldDB" id="A0A3P3ZLE4"/>
<sequence>MSLTSSVCLLLSEWISFLLAAVPPRSRRTFVELLIGCMLNPEGWVTRAIGAIRREAHWTTYYKLIERANVSVADLSIQLLQLTQRVFPNELVNLIIDDTLVPRCAKKGPGISVKHDHSHKANRPTFLNSQGWVTLALVVRVRLGSALTIPIRSWLVEESGQRGKLWVARQLIESVRGNVREARLLIDAWFMRKSLILPLLEQRVRIIGQVRRDTALYLPPEPEPKRRGPKRKYGQRLDAAMLDTLPAQEMNLMLYGKLQLVRLRSAITVARFLKGVPVRAVWCEMRQDDNTWSRPRLILATETELSAQAVVEIYAERWGIEPLFHNLKRWWGVTNLWQQSKGALELWMQIRSTAYALTQLLALKLWESFPLMEIAPWRKGAMITAGLFGQWMRIQFIGLPVRHAYNPKSGNFVMPFPTQDQRLQC</sequence>
<feature type="domain" description="Transposase IS701-like DDE" evidence="1">
    <location>
        <begin position="27"/>
        <end position="250"/>
    </location>
</feature>